<dbReference type="GO" id="GO:0016020">
    <property type="term" value="C:membrane"/>
    <property type="evidence" value="ECO:0007669"/>
    <property type="project" value="UniProtKB-SubCell"/>
</dbReference>
<evidence type="ECO:0000256" key="1">
    <source>
        <dbReference type="ARBA" id="ARBA00004370"/>
    </source>
</evidence>
<proteinExistence type="predicted"/>
<gene>
    <name evidence="6" type="ORF">HPB51_009283</name>
</gene>
<accession>A0A9J6F039</accession>
<keyword evidence="2" id="KW-0813">Transport</keyword>
<dbReference type="Proteomes" id="UP000821866">
    <property type="component" value="Chromosome 1"/>
</dbReference>
<dbReference type="Gene3D" id="1.20.1250.20">
    <property type="entry name" value="MFS general substrate transporter like domains"/>
    <property type="match status" value="1"/>
</dbReference>
<dbReference type="PANTHER" id="PTHR23503:SF8">
    <property type="entry name" value="FACILITATED GLUCOSE TRANSPORTER PROTEIN 1"/>
    <property type="match status" value="1"/>
</dbReference>
<dbReference type="VEuPathDB" id="VectorBase:LOC119183095"/>
<evidence type="ECO:0000256" key="4">
    <source>
        <dbReference type="ARBA" id="ARBA00022989"/>
    </source>
</evidence>
<evidence type="ECO:0000256" key="3">
    <source>
        <dbReference type="ARBA" id="ARBA00022692"/>
    </source>
</evidence>
<keyword evidence="4" id="KW-1133">Transmembrane helix</keyword>
<dbReference type="GO" id="GO:0015149">
    <property type="term" value="F:hexose transmembrane transporter activity"/>
    <property type="evidence" value="ECO:0007669"/>
    <property type="project" value="TreeGrafter"/>
</dbReference>
<dbReference type="PANTHER" id="PTHR23503">
    <property type="entry name" value="SOLUTE CARRIER FAMILY 2"/>
    <property type="match status" value="1"/>
</dbReference>
<dbReference type="InterPro" id="IPR045263">
    <property type="entry name" value="GLUT"/>
</dbReference>
<dbReference type="InterPro" id="IPR036259">
    <property type="entry name" value="MFS_trans_sf"/>
</dbReference>
<evidence type="ECO:0000256" key="5">
    <source>
        <dbReference type="ARBA" id="ARBA00023136"/>
    </source>
</evidence>
<protein>
    <recommendedName>
        <fullName evidence="8">Sugar transporter</fullName>
    </recommendedName>
</protein>
<comment type="caution">
    <text evidence="6">The sequence shown here is derived from an EMBL/GenBank/DDBJ whole genome shotgun (WGS) entry which is preliminary data.</text>
</comment>
<evidence type="ECO:0000313" key="7">
    <source>
        <dbReference type="Proteomes" id="UP000821866"/>
    </source>
</evidence>
<evidence type="ECO:0008006" key="8">
    <source>
        <dbReference type="Google" id="ProtNLM"/>
    </source>
</evidence>
<sequence length="194" mass="21405">MPTTLTTLRPVSCYNKLTHISHAEEVVVACDAKVSSLMSVISRQQTCVSTLPLTVVPSVLMVVSLPFCPESPKYLLLVRGRPKQAEEALVRLRGTRDVDKEMAVMKNEAEAAEFVPKVTLPEMIRNASLRAPLIVSLMVMLAQQLSGINAVSLATLIVCLYKPLRTRDSEINIPLPKKPRNARYSPGSDYLTFV</sequence>
<keyword evidence="7" id="KW-1185">Reference proteome</keyword>
<dbReference type="EMBL" id="JABSTU010000001">
    <property type="protein sequence ID" value="KAH8040027.1"/>
    <property type="molecule type" value="Genomic_DNA"/>
</dbReference>
<organism evidence="6 7">
    <name type="scientific">Rhipicephalus microplus</name>
    <name type="common">Cattle tick</name>
    <name type="synonym">Boophilus microplus</name>
    <dbReference type="NCBI Taxonomy" id="6941"/>
    <lineage>
        <taxon>Eukaryota</taxon>
        <taxon>Metazoa</taxon>
        <taxon>Ecdysozoa</taxon>
        <taxon>Arthropoda</taxon>
        <taxon>Chelicerata</taxon>
        <taxon>Arachnida</taxon>
        <taxon>Acari</taxon>
        <taxon>Parasitiformes</taxon>
        <taxon>Ixodida</taxon>
        <taxon>Ixodoidea</taxon>
        <taxon>Ixodidae</taxon>
        <taxon>Rhipicephalinae</taxon>
        <taxon>Rhipicephalus</taxon>
        <taxon>Boophilus</taxon>
    </lineage>
</organism>
<name>A0A9J6F039_RHIMP</name>
<reference evidence="6" key="2">
    <citation type="submission" date="2021-09" db="EMBL/GenBank/DDBJ databases">
        <authorList>
            <person name="Jia N."/>
            <person name="Wang J."/>
            <person name="Shi W."/>
            <person name="Du L."/>
            <person name="Sun Y."/>
            <person name="Zhan W."/>
            <person name="Jiang J."/>
            <person name="Wang Q."/>
            <person name="Zhang B."/>
            <person name="Ji P."/>
            <person name="Sakyi L.B."/>
            <person name="Cui X."/>
            <person name="Yuan T."/>
            <person name="Jiang B."/>
            <person name="Yang W."/>
            <person name="Lam T.T.-Y."/>
            <person name="Chang Q."/>
            <person name="Ding S."/>
            <person name="Wang X."/>
            <person name="Zhu J."/>
            <person name="Ruan X."/>
            <person name="Zhao L."/>
            <person name="Wei J."/>
            <person name="Que T."/>
            <person name="Du C."/>
            <person name="Cheng J."/>
            <person name="Dai P."/>
            <person name="Han X."/>
            <person name="Huang E."/>
            <person name="Gao Y."/>
            <person name="Liu J."/>
            <person name="Shao H."/>
            <person name="Ye R."/>
            <person name="Li L."/>
            <person name="Wei W."/>
            <person name="Wang X."/>
            <person name="Wang C."/>
            <person name="Huo Q."/>
            <person name="Li W."/>
            <person name="Guo W."/>
            <person name="Chen H."/>
            <person name="Chen S."/>
            <person name="Zhou L."/>
            <person name="Zhou L."/>
            <person name="Ni X."/>
            <person name="Tian J."/>
            <person name="Zhou Y."/>
            <person name="Sheng Y."/>
            <person name="Liu T."/>
            <person name="Pan Y."/>
            <person name="Xia L."/>
            <person name="Li J."/>
            <person name="Zhao F."/>
            <person name="Cao W."/>
        </authorList>
    </citation>
    <scope>NUCLEOTIDE SEQUENCE</scope>
    <source>
        <strain evidence="6">Rmic-2018</strain>
        <tissue evidence="6">Larvae</tissue>
    </source>
</reference>
<keyword evidence="3" id="KW-0812">Transmembrane</keyword>
<comment type="subcellular location">
    <subcellularLocation>
        <location evidence="1">Membrane</location>
    </subcellularLocation>
</comment>
<dbReference type="AlphaFoldDB" id="A0A9J6F039"/>
<dbReference type="Pfam" id="PF00083">
    <property type="entry name" value="Sugar_tr"/>
    <property type="match status" value="1"/>
</dbReference>
<evidence type="ECO:0000313" key="6">
    <source>
        <dbReference type="EMBL" id="KAH8040027.1"/>
    </source>
</evidence>
<evidence type="ECO:0000256" key="2">
    <source>
        <dbReference type="ARBA" id="ARBA00022448"/>
    </source>
</evidence>
<keyword evidence="5" id="KW-0472">Membrane</keyword>
<dbReference type="InterPro" id="IPR005828">
    <property type="entry name" value="MFS_sugar_transport-like"/>
</dbReference>
<reference evidence="6" key="1">
    <citation type="journal article" date="2020" name="Cell">
        <title>Large-Scale Comparative Analyses of Tick Genomes Elucidate Their Genetic Diversity and Vector Capacities.</title>
        <authorList>
            <consortium name="Tick Genome and Microbiome Consortium (TIGMIC)"/>
            <person name="Jia N."/>
            <person name="Wang J."/>
            <person name="Shi W."/>
            <person name="Du L."/>
            <person name="Sun Y."/>
            <person name="Zhan W."/>
            <person name="Jiang J.F."/>
            <person name="Wang Q."/>
            <person name="Zhang B."/>
            <person name="Ji P."/>
            <person name="Bell-Sakyi L."/>
            <person name="Cui X.M."/>
            <person name="Yuan T.T."/>
            <person name="Jiang B.G."/>
            <person name="Yang W.F."/>
            <person name="Lam T.T."/>
            <person name="Chang Q.C."/>
            <person name="Ding S.J."/>
            <person name="Wang X.J."/>
            <person name="Zhu J.G."/>
            <person name="Ruan X.D."/>
            <person name="Zhao L."/>
            <person name="Wei J.T."/>
            <person name="Ye R.Z."/>
            <person name="Que T.C."/>
            <person name="Du C.H."/>
            <person name="Zhou Y.H."/>
            <person name="Cheng J.X."/>
            <person name="Dai P.F."/>
            <person name="Guo W.B."/>
            <person name="Han X.H."/>
            <person name="Huang E.J."/>
            <person name="Li L.F."/>
            <person name="Wei W."/>
            <person name="Gao Y.C."/>
            <person name="Liu J.Z."/>
            <person name="Shao H.Z."/>
            <person name="Wang X."/>
            <person name="Wang C.C."/>
            <person name="Yang T.C."/>
            <person name="Huo Q.B."/>
            <person name="Li W."/>
            <person name="Chen H.Y."/>
            <person name="Chen S.E."/>
            <person name="Zhou L.G."/>
            <person name="Ni X.B."/>
            <person name="Tian J.H."/>
            <person name="Sheng Y."/>
            <person name="Liu T."/>
            <person name="Pan Y.S."/>
            <person name="Xia L.Y."/>
            <person name="Li J."/>
            <person name="Zhao F."/>
            <person name="Cao W.C."/>
        </authorList>
    </citation>
    <scope>NUCLEOTIDE SEQUENCE</scope>
    <source>
        <strain evidence="6">Rmic-2018</strain>
    </source>
</reference>